<evidence type="ECO:0000256" key="1">
    <source>
        <dbReference type="ARBA" id="ARBA00007789"/>
    </source>
</evidence>
<comment type="similarity">
    <text evidence="1">To bacterial alkanal monooxygenase alpha and beta chains.</text>
</comment>
<dbReference type="InterPro" id="IPR011251">
    <property type="entry name" value="Luciferase-like_dom"/>
</dbReference>
<evidence type="ECO:0000313" key="3">
    <source>
        <dbReference type="EMBL" id="QDP41806.1"/>
    </source>
</evidence>
<sequence>MIQLSVLDQSAISKGSEAREALSQTVRLAQEVEELGYHRFWMSEHHLESLAHSSPEIMIPHVAAHTKKIRVGSGGVMLPHYSAYKVAENFRLLEALYPNRIDLGVGRAPGGIPIATAALQEYKQTNGDIFPQQVEDLMYYLTGSQQPNHRFPGLKAMPEITTHPQIWVLGSSGGSAGLASSHGLSYAFAQFISGQDGSGVVQHYQNSFQASALQTRPKSLVAFFFVCADTDEEAEWLAKSYDIQFLKVAKGEKIEGVISPEEAAQYRLSGFDQQLIEENRAKVLVGAPSTIKEQILAWKQRYGTSEFMLASMVYDFDVKRKGYRLLAEEFGLK</sequence>
<dbReference type="KEGG" id="aqt:FN924_17480"/>
<dbReference type="OrthoDB" id="9780518at2"/>
<dbReference type="FunFam" id="3.20.20.30:FF:000002">
    <property type="entry name" value="LLM class flavin-dependent oxidoreductase"/>
    <property type="match status" value="1"/>
</dbReference>
<evidence type="ECO:0000313" key="4">
    <source>
        <dbReference type="Proteomes" id="UP000315215"/>
    </source>
</evidence>
<accession>A0A516KKA3</accession>
<dbReference type="AlphaFoldDB" id="A0A516KKA3"/>
<dbReference type="CDD" id="cd00347">
    <property type="entry name" value="Flavin_utilizing_monoxygenases"/>
    <property type="match status" value="2"/>
</dbReference>
<evidence type="ECO:0000259" key="2">
    <source>
        <dbReference type="Pfam" id="PF00296"/>
    </source>
</evidence>
<gene>
    <name evidence="3" type="ORF">FN924_17480</name>
</gene>
<reference evidence="3 4" key="1">
    <citation type="submission" date="2019-07" db="EMBL/GenBank/DDBJ databases">
        <authorList>
            <person name="Li J."/>
        </authorList>
    </citation>
    <scope>NUCLEOTIDE SEQUENCE [LARGE SCALE GENOMIC DNA]</scope>
    <source>
        <strain evidence="3 4">TKL69</strain>
    </source>
</reference>
<proteinExistence type="predicted"/>
<keyword evidence="4" id="KW-1185">Reference proteome</keyword>
<dbReference type="SUPFAM" id="SSF51679">
    <property type="entry name" value="Bacterial luciferase-like"/>
    <property type="match status" value="1"/>
</dbReference>
<dbReference type="PANTHER" id="PTHR30137:SF19">
    <property type="entry name" value="LUCIFERASE-LIKE MONOOXYGENASE"/>
    <property type="match status" value="1"/>
</dbReference>
<dbReference type="GO" id="GO:0016705">
    <property type="term" value="F:oxidoreductase activity, acting on paired donors, with incorporation or reduction of molecular oxygen"/>
    <property type="evidence" value="ECO:0007669"/>
    <property type="project" value="InterPro"/>
</dbReference>
<dbReference type="Pfam" id="PF00296">
    <property type="entry name" value="Bac_luciferase"/>
    <property type="match status" value="1"/>
</dbReference>
<organism evidence="3 4">
    <name type="scientific">Radiobacillus deserti</name>
    <dbReference type="NCBI Taxonomy" id="2594883"/>
    <lineage>
        <taxon>Bacteria</taxon>
        <taxon>Bacillati</taxon>
        <taxon>Bacillota</taxon>
        <taxon>Bacilli</taxon>
        <taxon>Bacillales</taxon>
        <taxon>Bacillaceae</taxon>
        <taxon>Radiobacillus</taxon>
    </lineage>
</organism>
<dbReference type="Proteomes" id="UP000315215">
    <property type="component" value="Chromosome"/>
</dbReference>
<dbReference type="InterPro" id="IPR036661">
    <property type="entry name" value="Luciferase-like_sf"/>
</dbReference>
<dbReference type="PANTHER" id="PTHR30137">
    <property type="entry name" value="LUCIFERASE-LIKE MONOOXYGENASE"/>
    <property type="match status" value="1"/>
</dbReference>
<feature type="domain" description="Luciferase-like" evidence="2">
    <location>
        <begin position="5"/>
        <end position="303"/>
    </location>
</feature>
<name>A0A516KKA3_9BACI</name>
<dbReference type="InterPro" id="IPR019949">
    <property type="entry name" value="CmoO-like"/>
</dbReference>
<dbReference type="GO" id="GO:0005829">
    <property type="term" value="C:cytosol"/>
    <property type="evidence" value="ECO:0007669"/>
    <property type="project" value="TreeGrafter"/>
</dbReference>
<dbReference type="RefSeq" id="WP_143896711.1">
    <property type="nucleotide sequence ID" value="NZ_CP041666.1"/>
</dbReference>
<dbReference type="NCBIfam" id="TIGR03558">
    <property type="entry name" value="oxido_grp_1"/>
    <property type="match status" value="1"/>
</dbReference>
<dbReference type="InterPro" id="IPR050766">
    <property type="entry name" value="Bact_Lucif_Oxidored"/>
</dbReference>
<protein>
    <submittedName>
        <fullName evidence="3">LLM class flavin-dependent oxidoreductase</fullName>
    </submittedName>
</protein>
<dbReference type="Gene3D" id="3.20.20.30">
    <property type="entry name" value="Luciferase-like domain"/>
    <property type="match status" value="1"/>
</dbReference>
<dbReference type="EMBL" id="CP041666">
    <property type="protein sequence ID" value="QDP41806.1"/>
    <property type="molecule type" value="Genomic_DNA"/>
</dbReference>